<dbReference type="EMBL" id="KZ305064">
    <property type="protein sequence ID" value="PIA31903.1"/>
    <property type="molecule type" value="Genomic_DNA"/>
</dbReference>
<dbReference type="Proteomes" id="UP000230069">
    <property type="component" value="Unassembled WGS sequence"/>
</dbReference>
<protein>
    <submittedName>
        <fullName evidence="2">Uncharacterized protein</fullName>
    </submittedName>
</protein>
<dbReference type="InParanoid" id="A0A2G5CKU5"/>
<name>A0A2G5CKU5_AQUCA</name>
<keyword evidence="3" id="KW-1185">Reference proteome</keyword>
<gene>
    <name evidence="2" type="ORF">AQUCO_04700041v1</name>
</gene>
<accession>A0A2G5CKU5</accession>
<evidence type="ECO:0000313" key="2">
    <source>
        <dbReference type="EMBL" id="PIA31903.1"/>
    </source>
</evidence>
<sequence length="71" mass="7952">MSLVDVNPFEDWLKKYSTKALSKSSPPKNISVIGGPLSLKPEVYKRRRSSIETSRVLPPRSTTAKRKPSPL</sequence>
<feature type="region of interest" description="Disordered" evidence="1">
    <location>
        <begin position="44"/>
        <end position="71"/>
    </location>
</feature>
<evidence type="ECO:0000256" key="1">
    <source>
        <dbReference type="SAM" id="MobiDB-lite"/>
    </source>
</evidence>
<dbReference type="AlphaFoldDB" id="A0A2G5CKU5"/>
<evidence type="ECO:0000313" key="3">
    <source>
        <dbReference type="Proteomes" id="UP000230069"/>
    </source>
</evidence>
<organism evidence="2 3">
    <name type="scientific">Aquilegia coerulea</name>
    <name type="common">Rocky mountain columbine</name>
    <dbReference type="NCBI Taxonomy" id="218851"/>
    <lineage>
        <taxon>Eukaryota</taxon>
        <taxon>Viridiplantae</taxon>
        <taxon>Streptophyta</taxon>
        <taxon>Embryophyta</taxon>
        <taxon>Tracheophyta</taxon>
        <taxon>Spermatophyta</taxon>
        <taxon>Magnoliopsida</taxon>
        <taxon>Ranunculales</taxon>
        <taxon>Ranunculaceae</taxon>
        <taxon>Thalictroideae</taxon>
        <taxon>Aquilegia</taxon>
    </lineage>
</organism>
<proteinExistence type="predicted"/>
<reference evidence="2 3" key="1">
    <citation type="submission" date="2017-09" db="EMBL/GenBank/DDBJ databases">
        <title>WGS assembly of Aquilegia coerulea Goldsmith.</title>
        <authorList>
            <person name="Hodges S."/>
            <person name="Kramer E."/>
            <person name="Nordborg M."/>
            <person name="Tomkins J."/>
            <person name="Borevitz J."/>
            <person name="Derieg N."/>
            <person name="Yan J."/>
            <person name="Mihaltcheva S."/>
            <person name="Hayes R.D."/>
            <person name="Rokhsar D."/>
        </authorList>
    </citation>
    <scope>NUCLEOTIDE SEQUENCE [LARGE SCALE GENOMIC DNA]</scope>
    <source>
        <strain evidence="3">cv. Goldsmith</strain>
    </source>
</reference>